<evidence type="ECO:0000256" key="1">
    <source>
        <dbReference type="SAM" id="SignalP"/>
    </source>
</evidence>
<keyword evidence="1" id="KW-0732">Signal</keyword>
<sequence>MRKVFILLFMFFVSVSFAQNWNGNISGTVGILNFKARVQYELPIESNMSTGANLNYYFVNWTGPLIEPFFRFYRKKDSNAEGWFLQGKLGYGNLKSLEEYFSLDPNYSQKRWSTFGGGVAVGNKFFISDVLTLEILGGLRVYSGPNFSEDEYDLDEVGEDLGWAVTTGLPLDLQIKIGYQF</sequence>
<reference evidence="2 3" key="1">
    <citation type="journal article" date="2014" name="Int. J. Syst. Evol. Microbiol.">
        <title>Complete genome sequence of Corynebacterium casei LMG S-19264T (=DSM 44701T), isolated from a smear-ripened cheese.</title>
        <authorList>
            <consortium name="US DOE Joint Genome Institute (JGI-PGF)"/>
            <person name="Walter F."/>
            <person name="Albersmeier A."/>
            <person name="Kalinowski J."/>
            <person name="Ruckert C."/>
        </authorList>
    </citation>
    <scope>NUCLEOTIDE SEQUENCE [LARGE SCALE GENOMIC DNA]</scope>
    <source>
        <strain evidence="2 3">CGMCC 1.12925</strain>
    </source>
</reference>
<evidence type="ECO:0000313" key="3">
    <source>
        <dbReference type="Proteomes" id="UP000599688"/>
    </source>
</evidence>
<feature type="signal peptide" evidence="1">
    <location>
        <begin position="1"/>
        <end position="18"/>
    </location>
</feature>
<proteinExistence type="predicted"/>
<evidence type="ECO:0000313" key="2">
    <source>
        <dbReference type="EMBL" id="GGE09246.1"/>
    </source>
</evidence>
<feature type="chain" id="PRO_5037502362" description="DUF3575 domain-containing protein" evidence="1">
    <location>
        <begin position="19"/>
        <end position="181"/>
    </location>
</feature>
<dbReference type="Proteomes" id="UP000599688">
    <property type="component" value="Unassembled WGS sequence"/>
</dbReference>
<evidence type="ECO:0008006" key="4">
    <source>
        <dbReference type="Google" id="ProtNLM"/>
    </source>
</evidence>
<accession>A0A916ZQL8</accession>
<name>A0A916ZQL8_9FLAO</name>
<gene>
    <name evidence="2" type="ORF">GCM10010831_08500</name>
</gene>
<organism evidence="2 3">
    <name type="scientific">Psychroflexus salis</name>
    <dbReference type="NCBI Taxonomy" id="1526574"/>
    <lineage>
        <taxon>Bacteria</taxon>
        <taxon>Pseudomonadati</taxon>
        <taxon>Bacteroidota</taxon>
        <taxon>Flavobacteriia</taxon>
        <taxon>Flavobacteriales</taxon>
        <taxon>Flavobacteriaceae</taxon>
        <taxon>Psychroflexus</taxon>
    </lineage>
</organism>
<dbReference type="EMBL" id="BMGL01000004">
    <property type="protein sequence ID" value="GGE09246.1"/>
    <property type="molecule type" value="Genomic_DNA"/>
</dbReference>
<comment type="caution">
    <text evidence="2">The sequence shown here is derived from an EMBL/GenBank/DDBJ whole genome shotgun (WGS) entry which is preliminary data.</text>
</comment>
<keyword evidence="3" id="KW-1185">Reference proteome</keyword>
<protein>
    <recommendedName>
        <fullName evidence="4">DUF3575 domain-containing protein</fullName>
    </recommendedName>
</protein>
<dbReference type="RefSeq" id="WP_188405565.1">
    <property type="nucleotide sequence ID" value="NZ_BMGL01000004.1"/>
</dbReference>
<dbReference type="AlphaFoldDB" id="A0A916ZQL8"/>